<protein>
    <submittedName>
        <fullName evidence="1">Uncharacterized protein</fullName>
    </submittedName>
</protein>
<accession>A0ACC2WF75</accession>
<gene>
    <name evidence="1" type="ORF">QFC19_001747</name>
</gene>
<sequence>MTSINDGSVAAAVSWIHNVDPTLGMHSSRRAFFFPNLSYVEAVGATNDERQLRAFVRGMVGSVVLPSIDETGNPTSGGSDEEASVVEILFDVVLVFLAFFDEKSQAIFKRRGTMRSLEEQHAARKQFSKEILVEIA</sequence>
<name>A0ACC2WF75_9TREE</name>
<comment type="caution">
    <text evidence="1">The sequence shown here is derived from an EMBL/GenBank/DDBJ whole genome shotgun (WGS) entry which is preliminary data.</text>
</comment>
<evidence type="ECO:0000313" key="1">
    <source>
        <dbReference type="EMBL" id="KAJ9110076.1"/>
    </source>
</evidence>
<reference evidence="1" key="1">
    <citation type="submission" date="2023-04" db="EMBL/GenBank/DDBJ databases">
        <title>Draft Genome sequencing of Naganishia species isolated from polar environments using Oxford Nanopore Technology.</title>
        <authorList>
            <person name="Leo P."/>
            <person name="Venkateswaran K."/>
        </authorList>
    </citation>
    <scope>NUCLEOTIDE SEQUENCE</scope>
    <source>
        <strain evidence="1">MNA-CCFEE 5261</strain>
    </source>
</reference>
<dbReference type="EMBL" id="JASBWR010000014">
    <property type="protein sequence ID" value="KAJ9110076.1"/>
    <property type="molecule type" value="Genomic_DNA"/>
</dbReference>
<proteinExistence type="predicted"/>
<organism evidence="1 2">
    <name type="scientific">Naganishia cerealis</name>
    <dbReference type="NCBI Taxonomy" id="610337"/>
    <lineage>
        <taxon>Eukaryota</taxon>
        <taxon>Fungi</taxon>
        <taxon>Dikarya</taxon>
        <taxon>Basidiomycota</taxon>
        <taxon>Agaricomycotina</taxon>
        <taxon>Tremellomycetes</taxon>
        <taxon>Filobasidiales</taxon>
        <taxon>Filobasidiaceae</taxon>
        <taxon>Naganishia</taxon>
    </lineage>
</organism>
<keyword evidence="2" id="KW-1185">Reference proteome</keyword>
<evidence type="ECO:0000313" key="2">
    <source>
        <dbReference type="Proteomes" id="UP001241377"/>
    </source>
</evidence>
<dbReference type="Proteomes" id="UP001241377">
    <property type="component" value="Unassembled WGS sequence"/>
</dbReference>